<dbReference type="AlphaFoldDB" id="A0A5B0N4S6"/>
<dbReference type="Proteomes" id="UP000324748">
    <property type="component" value="Unassembled WGS sequence"/>
</dbReference>
<dbReference type="EMBL" id="VSWC01000079">
    <property type="protein sequence ID" value="KAA1094035.1"/>
    <property type="molecule type" value="Genomic_DNA"/>
</dbReference>
<organism evidence="1 4">
    <name type="scientific">Puccinia graminis f. sp. tritici</name>
    <dbReference type="NCBI Taxonomy" id="56615"/>
    <lineage>
        <taxon>Eukaryota</taxon>
        <taxon>Fungi</taxon>
        <taxon>Dikarya</taxon>
        <taxon>Basidiomycota</taxon>
        <taxon>Pucciniomycotina</taxon>
        <taxon>Pucciniomycetes</taxon>
        <taxon>Pucciniales</taxon>
        <taxon>Pucciniaceae</taxon>
        <taxon>Puccinia</taxon>
    </lineage>
</organism>
<proteinExistence type="predicted"/>
<comment type="caution">
    <text evidence="1">The sequence shown here is derived from an EMBL/GenBank/DDBJ whole genome shotgun (WGS) entry which is preliminary data.</text>
</comment>
<evidence type="ECO:0000313" key="3">
    <source>
        <dbReference type="Proteomes" id="UP000324748"/>
    </source>
</evidence>
<evidence type="ECO:0000313" key="2">
    <source>
        <dbReference type="EMBL" id="KAA1094035.1"/>
    </source>
</evidence>
<dbReference type="Proteomes" id="UP000325313">
    <property type="component" value="Unassembled WGS sequence"/>
</dbReference>
<evidence type="ECO:0000313" key="1">
    <source>
        <dbReference type="EMBL" id="KAA1083484.1"/>
    </source>
</evidence>
<sequence>MYLAGWKEILPAVKHVPCRLEGNPSSRSLTGPLKGRYPRIPAKAGGYPLADADAGFPRKSSRIFASARISGWEAAISNSHQNDYSRLL</sequence>
<evidence type="ECO:0000313" key="4">
    <source>
        <dbReference type="Proteomes" id="UP000325313"/>
    </source>
</evidence>
<name>A0A5B0N4S6_PUCGR</name>
<dbReference type="EMBL" id="VDEP01000438">
    <property type="protein sequence ID" value="KAA1083484.1"/>
    <property type="molecule type" value="Genomic_DNA"/>
</dbReference>
<accession>A0A5B0N4S6</accession>
<gene>
    <name evidence="2" type="ORF">PGT21_006956</name>
    <name evidence="1" type="ORF">PGTUg99_034974</name>
</gene>
<reference evidence="3 4" key="1">
    <citation type="submission" date="2019-05" db="EMBL/GenBank/DDBJ databases">
        <title>Emergence of the Ug99 lineage of the wheat stem rust pathogen through somatic hybridization.</title>
        <authorList>
            <person name="Li F."/>
            <person name="Upadhyaya N.M."/>
            <person name="Sperschneider J."/>
            <person name="Matny O."/>
            <person name="Nguyen-Phuc H."/>
            <person name="Mago R."/>
            <person name="Raley C."/>
            <person name="Miller M.E."/>
            <person name="Silverstein K.A.T."/>
            <person name="Henningsen E."/>
            <person name="Hirsch C.D."/>
            <person name="Visser B."/>
            <person name="Pretorius Z.A."/>
            <person name="Steffenson B.J."/>
            <person name="Schwessinger B."/>
            <person name="Dodds P.N."/>
            <person name="Figueroa M."/>
        </authorList>
    </citation>
    <scope>NUCLEOTIDE SEQUENCE [LARGE SCALE GENOMIC DNA]</scope>
    <source>
        <strain evidence="2">21-0</strain>
        <strain evidence="1 4">Ug99</strain>
    </source>
</reference>
<protein>
    <submittedName>
        <fullName evidence="1">Uncharacterized protein</fullName>
    </submittedName>
</protein>
<keyword evidence="3" id="KW-1185">Reference proteome</keyword>